<gene>
    <name evidence="8" type="ORF">GPM918_LOCUS27508</name>
    <name evidence="7" type="ORF">OVA965_LOCUS15603</name>
    <name evidence="10" type="ORF">SRO942_LOCUS27840</name>
    <name evidence="9" type="ORF">TMI583_LOCUS15611</name>
</gene>
<evidence type="ECO:0000256" key="2">
    <source>
        <dbReference type="ARBA" id="ARBA00022692"/>
    </source>
</evidence>
<evidence type="ECO:0008006" key="12">
    <source>
        <dbReference type="Google" id="ProtNLM"/>
    </source>
</evidence>
<dbReference type="Proteomes" id="UP000682733">
    <property type="component" value="Unassembled WGS sequence"/>
</dbReference>
<dbReference type="EMBL" id="CAJOBC010027391">
    <property type="protein sequence ID" value="CAF4074520.1"/>
    <property type="molecule type" value="Genomic_DNA"/>
</dbReference>
<evidence type="ECO:0000313" key="11">
    <source>
        <dbReference type="Proteomes" id="UP000663829"/>
    </source>
</evidence>
<accession>A0A815C3F6</accession>
<keyword evidence="2" id="KW-0812">Transmembrane</keyword>
<dbReference type="GO" id="GO:0005261">
    <property type="term" value="F:monoatomic cation channel activity"/>
    <property type="evidence" value="ECO:0007669"/>
    <property type="project" value="TreeGrafter"/>
</dbReference>
<dbReference type="InterPro" id="IPR041482">
    <property type="entry name" value="LSDAT_prok"/>
</dbReference>
<name>A0A815C3F6_9BILA</name>
<keyword evidence="4" id="KW-0472">Membrane</keyword>
<dbReference type="OrthoDB" id="10006859at2759"/>
<organism evidence="8 11">
    <name type="scientific">Didymodactylos carnosus</name>
    <dbReference type="NCBI Taxonomy" id="1234261"/>
    <lineage>
        <taxon>Eukaryota</taxon>
        <taxon>Metazoa</taxon>
        <taxon>Spiralia</taxon>
        <taxon>Gnathifera</taxon>
        <taxon>Rotifera</taxon>
        <taxon>Eurotatoria</taxon>
        <taxon>Bdelloidea</taxon>
        <taxon>Philodinida</taxon>
        <taxon>Philodinidae</taxon>
        <taxon>Didymodactylos</taxon>
    </lineage>
</organism>
<dbReference type="EMBL" id="CAJOBA010007070">
    <property type="protein sequence ID" value="CAF3791613.1"/>
    <property type="molecule type" value="Genomic_DNA"/>
</dbReference>
<dbReference type="Proteomes" id="UP000663829">
    <property type="component" value="Unassembled WGS sequence"/>
</dbReference>
<dbReference type="Proteomes" id="UP000677228">
    <property type="component" value="Unassembled WGS sequence"/>
</dbReference>
<keyword evidence="11" id="KW-1185">Reference proteome</keyword>
<feature type="domain" description="TRPM-like" evidence="6">
    <location>
        <begin position="405"/>
        <end position="597"/>
    </location>
</feature>
<proteinExistence type="predicted"/>
<dbReference type="AlphaFoldDB" id="A0A815C3F6"/>
<dbReference type="InterPro" id="IPR050927">
    <property type="entry name" value="TRPM"/>
</dbReference>
<dbReference type="GO" id="GO:0005886">
    <property type="term" value="C:plasma membrane"/>
    <property type="evidence" value="ECO:0007669"/>
    <property type="project" value="TreeGrafter"/>
</dbReference>
<comment type="caution">
    <text evidence="8">The sequence shown here is derived from an EMBL/GenBank/DDBJ whole genome shotgun (WGS) entry which is preliminary data.</text>
</comment>
<evidence type="ECO:0000313" key="9">
    <source>
        <dbReference type="EMBL" id="CAF3791613.1"/>
    </source>
</evidence>
<comment type="subcellular location">
    <subcellularLocation>
        <location evidence="1">Membrane</location>
        <topology evidence="1">Multi-pass membrane protein</topology>
    </subcellularLocation>
</comment>
<evidence type="ECO:0000313" key="7">
    <source>
        <dbReference type="EMBL" id="CAF1023099.1"/>
    </source>
</evidence>
<evidence type="ECO:0000259" key="5">
    <source>
        <dbReference type="Pfam" id="PF18171"/>
    </source>
</evidence>
<keyword evidence="3" id="KW-1133">Transmembrane helix</keyword>
<dbReference type="PANTHER" id="PTHR13800:SF12">
    <property type="entry name" value="TRANSIENT RECEPTOR POTENTIAL CATION CHANNEL SUBFAMILY M MEMBER-LIKE 2"/>
    <property type="match status" value="1"/>
</dbReference>
<feature type="domain" description="LSDAT prokaryote" evidence="5">
    <location>
        <begin position="133"/>
        <end position="193"/>
    </location>
</feature>
<evidence type="ECO:0000313" key="10">
    <source>
        <dbReference type="EMBL" id="CAF4074520.1"/>
    </source>
</evidence>
<protein>
    <recommendedName>
        <fullName evidence="12">TRPM SLOG domain-containing protein</fullName>
    </recommendedName>
</protein>
<dbReference type="GO" id="GO:0030001">
    <property type="term" value="P:metal ion transport"/>
    <property type="evidence" value="ECO:0007669"/>
    <property type="project" value="TreeGrafter"/>
</dbReference>
<dbReference type="Pfam" id="PF18171">
    <property type="entry name" value="LSDAT_prok"/>
    <property type="match status" value="1"/>
</dbReference>
<dbReference type="EMBL" id="CAJNOQ010011572">
    <property type="protein sequence ID" value="CAF1279956.1"/>
    <property type="molecule type" value="Genomic_DNA"/>
</dbReference>
<dbReference type="Proteomes" id="UP000681722">
    <property type="component" value="Unassembled WGS sequence"/>
</dbReference>
<dbReference type="InterPro" id="IPR057366">
    <property type="entry name" value="TRPM-like"/>
</dbReference>
<evidence type="ECO:0000259" key="6">
    <source>
        <dbReference type="Pfam" id="PF25508"/>
    </source>
</evidence>
<sequence length="698" mass="79909">MVSTSKWLSTVETFIASSELTGVTCNVYNTQSQAPANDLNAICGCKRYIRNHSYTDNVETPPKDKWNLLNNAVYVPVTYGIRKNQSKFIRCVTRQPEDIISLYDFIKLDCQEPNLIVSCYGGAKYFTMNKDLEKEFMIGIAHVATTKGYGVTIIVEGGLHTSEVIDNDLQHRRPVVIIQGSGRMADVIANLLDLTTRNEQTSPSARPSDDEIKRELKRMFPVWPHTSVFSKPEDILPIMNSIMNPSLRIYLNIYHLNGNTTLTETIFNAVFRAKFADKDKKQQAQRSTTDQQISVDDETTVDRKLLNLAIKWNCIYGAKEILEEKQDIYKDKLFLQVTPSFQSPMQETTFDIRVKYALGLILGLYGAVLNEEHETDRRRVLRVPKSIDDLDVEYRRWIGPFLFSLYSKKTWSQRLKQDCSRVVSKTKRHLCACMHIDDVRDNKITSESDKTVLQTVNRTPTDGAQSVRSLMVRPGEAAYATFFKMPNCKYGEQEMLRDLYLWAILMNRVKIAKVLLLHIKPRICAALIGSIILNRYSNHCIKTDEKNMYRQQALELEIYATECINACYRNSERKACELLLREIPLFGNVTCMQVAIANRSHYEEKTAASEASGNVTIDNNSVGRRNGLGKNFVNTDCFDQALRRIWYNKLDNSNQNYSAKPKILFCLLTLGLAAPWLISYRPKNDIKNEFGEIELAKK</sequence>
<dbReference type="Pfam" id="PF25508">
    <property type="entry name" value="TRPM2"/>
    <property type="match status" value="1"/>
</dbReference>
<evidence type="ECO:0000256" key="4">
    <source>
        <dbReference type="ARBA" id="ARBA00023136"/>
    </source>
</evidence>
<evidence type="ECO:0000256" key="1">
    <source>
        <dbReference type="ARBA" id="ARBA00004141"/>
    </source>
</evidence>
<dbReference type="EMBL" id="CAJNOK010007060">
    <property type="protein sequence ID" value="CAF1023099.1"/>
    <property type="molecule type" value="Genomic_DNA"/>
</dbReference>
<evidence type="ECO:0000256" key="3">
    <source>
        <dbReference type="ARBA" id="ARBA00022989"/>
    </source>
</evidence>
<reference evidence="8" key="1">
    <citation type="submission" date="2021-02" db="EMBL/GenBank/DDBJ databases">
        <authorList>
            <person name="Nowell W R."/>
        </authorList>
    </citation>
    <scope>NUCLEOTIDE SEQUENCE</scope>
</reference>
<evidence type="ECO:0000313" key="8">
    <source>
        <dbReference type="EMBL" id="CAF1279956.1"/>
    </source>
</evidence>
<dbReference type="PANTHER" id="PTHR13800">
    <property type="entry name" value="TRANSIENT RECEPTOR POTENTIAL CATION CHANNEL, SUBFAMILY M, MEMBER 6"/>
    <property type="match status" value="1"/>
</dbReference>